<evidence type="ECO:0000256" key="8">
    <source>
        <dbReference type="ARBA" id="ARBA00023295"/>
    </source>
</evidence>
<dbReference type="SMART" id="SM00478">
    <property type="entry name" value="ENDO3c"/>
    <property type="match status" value="1"/>
</dbReference>
<keyword evidence="7" id="KW-0511">Multifunctional enzyme</keyword>
<keyword evidence="3" id="KW-0227">DNA damage</keyword>
<evidence type="ECO:0000256" key="1">
    <source>
        <dbReference type="ARBA" id="ARBA00010679"/>
    </source>
</evidence>
<dbReference type="SUPFAM" id="SSF48150">
    <property type="entry name" value="DNA-glycosylase"/>
    <property type="match status" value="1"/>
</dbReference>
<evidence type="ECO:0000256" key="7">
    <source>
        <dbReference type="ARBA" id="ARBA00023268"/>
    </source>
</evidence>
<sequence>MSRLAAQWQKLPVNLKELCIDTTLRCGQSFRWRKFDDEWRCSLHGRILSLKQDAEGLYYKATFPDKAAVAASKGVLSSMGEDAVDDTETLLRGYFHLQLDLGALYDQWSRDDANFRKKAPQFSGIRILNQDAWEALICFICSSNNNISRISQMAHKLCVHYGPLLGTIDGEAFHDFPSPTALAAPSVEAHLRQLGFGYRAKYIAQTAQTLCNDKPNGWLEQLRNPDCPPPGQTEPVKLKAAVNDDDECTPSYKTAHEQLLLLSGVGPKVADCVALMGLGWGEAVPVDTHVWQIAVRDYKFKKIASKTFSKAIHDAVGDHFRSLWGPYAGWAQSVLFTANLKSFSEQLKGVAGDSEDKSVKTDMKLEIKEEEEVQATGDIVTKRKRKTVVKVEKDVKVTVVQETRTRSKRRRT</sequence>
<evidence type="ECO:0000313" key="12">
    <source>
        <dbReference type="Proteomes" id="UP001642406"/>
    </source>
</evidence>
<dbReference type="Gene3D" id="1.10.340.30">
    <property type="entry name" value="Hypothetical protein, domain 2"/>
    <property type="match status" value="1"/>
</dbReference>
<dbReference type="Pfam" id="PF07934">
    <property type="entry name" value="OGG_N"/>
    <property type="match status" value="1"/>
</dbReference>
<dbReference type="SUPFAM" id="SSF55945">
    <property type="entry name" value="TATA-box binding protein-like"/>
    <property type="match status" value="1"/>
</dbReference>
<gene>
    <name evidence="11" type="primary">OGG1</name>
    <name evidence="11" type="ORF">SBRCBS47491_005914</name>
</gene>
<keyword evidence="12" id="KW-1185">Reference proteome</keyword>
<evidence type="ECO:0000256" key="9">
    <source>
        <dbReference type="ARBA" id="ARBA00044632"/>
    </source>
</evidence>
<accession>A0ABP0C2P3</accession>
<keyword evidence="5" id="KW-0234">DNA repair</keyword>
<dbReference type="InterPro" id="IPR003265">
    <property type="entry name" value="HhH-GPD_domain"/>
</dbReference>
<feature type="domain" description="HhH-GPD" evidence="10">
    <location>
        <begin position="141"/>
        <end position="333"/>
    </location>
</feature>
<dbReference type="CDD" id="cd00056">
    <property type="entry name" value="ENDO3c"/>
    <property type="match status" value="1"/>
</dbReference>
<reference evidence="11 12" key="1">
    <citation type="submission" date="2024-01" db="EMBL/GenBank/DDBJ databases">
        <authorList>
            <person name="Allen C."/>
            <person name="Tagirdzhanova G."/>
        </authorList>
    </citation>
    <scope>NUCLEOTIDE SEQUENCE [LARGE SCALE GENOMIC DNA]</scope>
</reference>
<comment type="similarity">
    <text evidence="1">Belongs to the type-1 OGG1 family.</text>
</comment>
<dbReference type="Proteomes" id="UP001642406">
    <property type="component" value="Unassembled WGS sequence"/>
</dbReference>
<protein>
    <recommendedName>
        <fullName evidence="2">DNA-(apurinic or apyrimidinic site) lyase</fullName>
        <ecNumber evidence="2">4.2.99.18</ecNumber>
    </recommendedName>
</protein>
<comment type="catalytic activity">
    <reaction evidence="9">
        <text>2'-deoxyribonucleotide-(2'-deoxyribose 5'-phosphate)-2'-deoxyribonucleotide-DNA = a 3'-end 2'-deoxyribonucleotide-(2,3-dehydro-2,3-deoxyribose 5'-phosphate)-DNA + a 5'-end 5'-phospho-2'-deoxyribonucleoside-DNA + H(+)</text>
        <dbReference type="Rhea" id="RHEA:66592"/>
        <dbReference type="Rhea" id="RHEA-COMP:13180"/>
        <dbReference type="Rhea" id="RHEA-COMP:16897"/>
        <dbReference type="Rhea" id="RHEA-COMP:17067"/>
        <dbReference type="ChEBI" id="CHEBI:15378"/>
        <dbReference type="ChEBI" id="CHEBI:136412"/>
        <dbReference type="ChEBI" id="CHEBI:157695"/>
        <dbReference type="ChEBI" id="CHEBI:167181"/>
        <dbReference type="EC" id="4.2.99.18"/>
    </reaction>
</comment>
<dbReference type="PANTHER" id="PTHR10242">
    <property type="entry name" value="8-OXOGUANINE DNA GLYCOSYLASE"/>
    <property type="match status" value="1"/>
</dbReference>
<keyword evidence="8" id="KW-0326">Glycosidase</keyword>
<evidence type="ECO:0000313" key="11">
    <source>
        <dbReference type="EMBL" id="CAK7225516.1"/>
    </source>
</evidence>
<evidence type="ECO:0000256" key="5">
    <source>
        <dbReference type="ARBA" id="ARBA00023204"/>
    </source>
</evidence>
<evidence type="ECO:0000256" key="6">
    <source>
        <dbReference type="ARBA" id="ARBA00023239"/>
    </source>
</evidence>
<dbReference type="GO" id="GO:0140078">
    <property type="term" value="F:class I DNA-(apurinic or apyrimidinic site) endonuclease activity"/>
    <property type="evidence" value="ECO:0007669"/>
    <property type="project" value="UniProtKB-EC"/>
</dbReference>
<name>A0ABP0C2P3_9PEZI</name>
<dbReference type="InterPro" id="IPR023170">
    <property type="entry name" value="HhH_base_excis_C"/>
</dbReference>
<evidence type="ECO:0000256" key="2">
    <source>
        <dbReference type="ARBA" id="ARBA00012720"/>
    </source>
</evidence>
<organism evidence="11 12">
    <name type="scientific">Sporothrix bragantina</name>
    <dbReference type="NCBI Taxonomy" id="671064"/>
    <lineage>
        <taxon>Eukaryota</taxon>
        <taxon>Fungi</taxon>
        <taxon>Dikarya</taxon>
        <taxon>Ascomycota</taxon>
        <taxon>Pezizomycotina</taxon>
        <taxon>Sordariomycetes</taxon>
        <taxon>Sordariomycetidae</taxon>
        <taxon>Ophiostomatales</taxon>
        <taxon>Ophiostomataceae</taxon>
        <taxon>Sporothrix</taxon>
    </lineage>
</organism>
<evidence type="ECO:0000259" key="10">
    <source>
        <dbReference type="SMART" id="SM00478"/>
    </source>
</evidence>
<dbReference type="InterPro" id="IPR011257">
    <property type="entry name" value="DNA_glycosylase"/>
</dbReference>
<dbReference type="EC" id="4.2.99.18" evidence="2"/>
<keyword evidence="6 11" id="KW-0456">Lyase</keyword>
<keyword evidence="4" id="KW-0378">Hydrolase</keyword>
<dbReference type="PANTHER" id="PTHR10242:SF2">
    <property type="entry name" value="N-GLYCOSYLASE_DNA LYASE"/>
    <property type="match status" value="1"/>
</dbReference>
<dbReference type="InterPro" id="IPR012904">
    <property type="entry name" value="OGG_N"/>
</dbReference>
<dbReference type="InterPro" id="IPR052054">
    <property type="entry name" value="Oxidative_DNA_repair_enzyme"/>
</dbReference>
<dbReference type="EMBL" id="CAWUHC010000054">
    <property type="protein sequence ID" value="CAK7225516.1"/>
    <property type="molecule type" value="Genomic_DNA"/>
</dbReference>
<evidence type="ECO:0000256" key="4">
    <source>
        <dbReference type="ARBA" id="ARBA00022801"/>
    </source>
</evidence>
<dbReference type="Gene3D" id="3.30.310.40">
    <property type="match status" value="1"/>
</dbReference>
<evidence type="ECO:0000256" key="3">
    <source>
        <dbReference type="ARBA" id="ARBA00022763"/>
    </source>
</evidence>
<dbReference type="Gene3D" id="1.10.1670.10">
    <property type="entry name" value="Helix-hairpin-Helix base-excision DNA repair enzymes (C-terminal)"/>
    <property type="match status" value="1"/>
</dbReference>
<proteinExistence type="inferred from homology"/>
<dbReference type="Pfam" id="PF00730">
    <property type="entry name" value="HhH-GPD"/>
    <property type="match status" value="1"/>
</dbReference>
<comment type="caution">
    <text evidence="11">The sequence shown here is derived from an EMBL/GenBank/DDBJ whole genome shotgun (WGS) entry which is preliminary data.</text>
</comment>